<dbReference type="EMBL" id="CM047941">
    <property type="protein sequence ID" value="KAI9903117.1"/>
    <property type="molecule type" value="Genomic_DNA"/>
</dbReference>
<dbReference type="Proteomes" id="UP001163324">
    <property type="component" value="Chromosome 2"/>
</dbReference>
<evidence type="ECO:0000313" key="2">
    <source>
        <dbReference type="Proteomes" id="UP001163324"/>
    </source>
</evidence>
<organism evidence="1 2">
    <name type="scientific">Trichothecium roseum</name>
    <dbReference type="NCBI Taxonomy" id="47278"/>
    <lineage>
        <taxon>Eukaryota</taxon>
        <taxon>Fungi</taxon>
        <taxon>Dikarya</taxon>
        <taxon>Ascomycota</taxon>
        <taxon>Pezizomycotina</taxon>
        <taxon>Sordariomycetes</taxon>
        <taxon>Hypocreomycetidae</taxon>
        <taxon>Hypocreales</taxon>
        <taxon>Hypocreales incertae sedis</taxon>
        <taxon>Trichothecium</taxon>
    </lineage>
</organism>
<keyword evidence="2" id="KW-1185">Reference proteome</keyword>
<comment type="caution">
    <text evidence="1">The sequence shown here is derived from an EMBL/GenBank/DDBJ whole genome shotgun (WGS) entry which is preliminary data.</text>
</comment>
<gene>
    <name evidence="1" type="ORF">N3K66_002469</name>
</gene>
<name>A0ACC0V9L7_9HYPO</name>
<protein>
    <submittedName>
        <fullName evidence="1">Uncharacterized protein</fullName>
    </submittedName>
</protein>
<reference evidence="1" key="1">
    <citation type="submission" date="2022-10" db="EMBL/GenBank/DDBJ databases">
        <title>Complete Genome of Trichothecium roseum strain YXFP-22015, a Plant Pathogen Isolated from Citrus.</title>
        <authorList>
            <person name="Wang Y."/>
            <person name="Zhu L."/>
        </authorList>
    </citation>
    <scope>NUCLEOTIDE SEQUENCE</scope>
    <source>
        <strain evidence="1">YXFP-22015</strain>
    </source>
</reference>
<evidence type="ECO:0000313" key="1">
    <source>
        <dbReference type="EMBL" id="KAI9903117.1"/>
    </source>
</evidence>
<sequence length="410" mass="44776">MVSAPRHTAAFNQVSRSSTLSRASLDKSLPSRPALPSAKATMGATTHGGGPNKSDHHQQHHYQSQPRSAATTTTTTTTSSSASDDDTTTILVGQRQQKFVVNRRLLCAASPFFRERLDDGGSGRARRVSLWLPGESASMFAFFVEWLHAPRSFRRLLEHTLAASRERGPANLLDLQWALVRLHLFASHLGLHHLQDLAMDAVQDLYLGCNWDVGPELVSYLYTKCEAIPAVRLRRWAVAMVAFSLTGNGGGGGGPMSPVSDSGSLNSPSEAFTPSRIHHLLDTLPEFAADHAVHMDKMADSGLDVRFKNPQLRIPANKLRNEERAFGFRQCSFHSHRASVGERRCPYERRSAPRPPPGSLPLGRRESTGGHGRGETQAGGAPAPLFSVNEKDEDGDKALKHVRSISSTMK</sequence>
<proteinExistence type="predicted"/>
<accession>A0ACC0V9L7</accession>